<dbReference type="AlphaFoldDB" id="A0A1A3MSG0"/>
<organism evidence="1 2">
    <name type="scientific">Mycobacterium asiaticum</name>
    <dbReference type="NCBI Taxonomy" id="1790"/>
    <lineage>
        <taxon>Bacteria</taxon>
        <taxon>Bacillati</taxon>
        <taxon>Actinomycetota</taxon>
        <taxon>Actinomycetes</taxon>
        <taxon>Mycobacteriales</taxon>
        <taxon>Mycobacteriaceae</taxon>
        <taxon>Mycobacterium</taxon>
    </lineage>
</organism>
<accession>A0A1A3MSG0</accession>
<sequence>MDRLVFYQAARVVGRFFDLAGPHPLGPAARGDTGLPPKSYFDLYTDFGDIVALLIAKVSEIELAALHGYAGPGSR</sequence>
<dbReference type="Proteomes" id="UP000093629">
    <property type="component" value="Unassembled WGS sequence"/>
</dbReference>
<proteinExistence type="predicted"/>
<reference evidence="1 2" key="1">
    <citation type="submission" date="2016-06" db="EMBL/GenBank/DDBJ databases">
        <authorList>
            <person name="Kjaerup R.B."/>
            <person name="Dalgaard T.S."/>
            <person name="Juul-Madsen H.R."/>
        </authorList>
    </citation>
    <scope>NUCLEOTIDE SEQUENCE [LARGE SCALE GENOMIC DNA]</scope>
    <source>
        <strain evidence="1 2">1245139.5</strain>
    </source>
</reference>
<gene>
    <name evidence="1" type="ORF">A5636_13410</name>
</gene>
<comment type="caution">
    <text evidence="1">The sequence shown here is derived from an EMBL/GenBank/DDBJ whole genome shotgun (WGS) entry which is preliminary data.</text>
</comment>
<dbReference type="EMBL" id="LZLQ01000136">
    <property type="protein sequence ID" value="OBK11734.1"/>
    <property type="molecule type" value="Genomic_DNA"/>
</dbReference>
<keyword evidence="2" id="KW-1185">Reference proteome</keyword>
<name>A0A1A3MSG0_MYCAS</name>
<protein>
    <submittedName>
        <fullName evidence="1">Uncharacterized protein</fullName>
    </submittedName>
</protein>
<evidence type="ECO:0000313" key="1">
    <source>
        <dbReference type="EMBL" id="OBK11734.1"/>
    </source>
</evidence>
<evidence type="ECO:0000313" key="2">
    <source>
        <dbReference type="Proteomes" id="UP000093629"/>
    </source>
</evidence>